<dbReference type="CDD" id="cd03257">
    <property type="entry name" value="ABC_NikE_OppD_transporters"/>
    <property type="match status" value="1"/>
</dbReference>
<reference evidence="9 10" key="1">
    <citation type="submission" date="2024-09" db="EMBL/GenBank/DDBJ databases">
        <authorList>
            <person name="Sun Q."/>
            <person name="Mori K."/>
        </authorList>
    </citation>
    <scope>NUCLEOTIDE SEQUENCE [LARGE SCALE GENOMIC DNA]</scope>
    <source>
        <strain evidence="9 10">TBRC 3947</strain>
    </source>
</reference>
<accession>A0ABV6M5I0</accession>
<dbReference type="InterPro" id="IPR003439">
    <property type="entry name" value="ABC_transporter-like_ATP-bd"/>
</dbReference>
<dbReference type="Pfam" id="PF00005">
    <property type="entry name" value="ABC_tran"/>
    <property type="match status" value="1"/>
</dbReference>
<evidence type="ECO:0000256" key="4">
    <source>
        <dbReference type="ARBA" id="ARBA00022475"/>
    </source>
</evidence>
<dbReference type="InterPro" id="IPR013563">
    <property type="entry name" value="Oligopep_ABC_C"/>
</dbReference>
<dbReference type="InterPro" id="IPR050388">
    <property type="entry name" value="ABC_Ni/Peptide_Import"/>
</dbReference>
<keyword evidence="4" id="KW-1003">Cell membrane</keyword>
<feature type="domain" description="ABC transporter" evidence="8">
    <location>
        <begin position="7"/>
        <end position="260"/>
    </location>
</feature>
<dbReference type="Gene3D" id="3.40.50.300">
    <property type="entry name" value="P-loop containing nucleotide triphosphate hydrolases"/>
    <property type="match status" value="1"/>
</dbReference>
<keyword evidence="6 9" id="KW-0067">ATP-binding</keyword>
<proteinExistence type="inferred from homology"/>
<protein>
    <submittedName>
        <fullName evidence="9">ABC transporter ATP-binding protein</fullName>
    </submittedName>
</protein>
<dbReference type="PANTHER" id="PTHR43297:SF2">
    <property type="entry name" value="DIPEPTIDE TRANSPORT ATP-BINDING PROTEIN DPPD"/>
    <property type="match status" value="1"/>
</dbReference>
<keyword evidence="5" id="KW-0547">Nucleotide-binding</keyword>
<evidence type="ECO:0000313" key="10">
    <source>
        <dbReference type="Proteomes" id="UP001589867"/>
    </source>
</evidence>
<dbReference type="Pfam" id="PF08352">
    <property type="entry name" value="oligo_HPY"/>
    <property type="match status" value="1"/>
</dbReference>
<organism evidence="9 10">
    <name type="scientific">Phytohabitans kaempferiae</name>
    <dbReference type="NCBI Taxonomy" id="1620943"/>
    <lineage>
        <taxon>Bacteria</taxon>
        <taxon>Bacillati</taxon>
        <taxon>Actinomycetota</taxon>
        <taxon>Actinomycetes</taxon>
        <taxon>Micromonosporales</taxon>
        <taxon>Micromonosporaceae</taxon>
    </lineage>
</organism>
<gene>
    <name evidence="9" type="ORF">ACFFIA_20045</name>
</gene>
<sequence length="328" mass="35968">MSTMEPVLTVDGLRTHLFTRWGTTRAVDGVSFTLHRGETLGIVGESGSGKSMLALSLVRLTPEPAARILGGSVVLDGTDLLTLPEKRMRKLRGSAISMILQDPHQSLNPVFTVGNQLAEAVRVHRPGLDGSAVRERVLDGLRKVRMPAPERRLHDYPHEMSGGMKQRIVGAMAISADPSVLIADEPTTALDVTTQARYLRLLREIQRGTGVAIILITHDFGVVAEACDRVAVMYAGRIVEQGPVKEIFDRPRHPYTRALLDSRPRRDVRLERLPSIEGSPPSLVDPPPGCRFAPRCRLAAERCATEYPTSATVGAGHVSACWRWEEVQ</sequence>
<evidence type="ECO:0000256" key="5">
    <source>
        <dbReference type="ARBA" id="ARBA00022741"/>
    </source>
</evidence>
<evidence type="ECO:0000256" key="7">
    <source>
        <dbReference type="ARBA" id="ARBA00023136"/>
    </source>
</evidence>
<evidence type="ECO:0000259" key="8">
    <source>
        <dbReference type="PROSITE" id="PS50893"/>
    </source>
</evidence>
<comment type="caution">
    <text evidence="9">The sequence shown here is derived from an EMBL/GenBank/DDBJ whole genome shotgun (WGS) entry which is preliminary data.</text>
</comment>
<evidence type="ECO:0000256" key="3">
    <source>
        <dbReference type="ARBA" id="ARBA00022448"/>
    </source>
</evidence>
<evidence type="ECO:0000313" key="9">
    <source>
        <dbReference type="EMBL" id="MFC0529957.1"/>
    </source>
</evidence>
<dbReference type="NCBIfam" id="TIGR01727">
    <property type="entry name" value="oligo_HPY"/>
    <property type="match status" value="1"/>
</dbReference>
<dbReference type="InterPro" id="IPR027417">
    <property type="entry name" value="P-loop_NTPase"/>
</dbReference>
<dbReference type="PANTHER" id="PTHR43297">
    <property type="entry name" value="OLIGOPEPTIDE TRANSPORT ATP-BINDING PROTEIN APPD"/>
    <property type="match status" value="1"/>
</dbReference>
<dbReference type="EMBL" id="JBHLUH010000039">
    <property type="protein sequence ID" value="MFC0529957.1"/>
    <property type="molecule type" value="Genomic_DNA"/>
</dbReference>
<keyword evidence="10" id="KW-1185">Reference proteome</keyword>
<dbReference type="InterPro" id="IPR003593">
    <property type="entry name" value="AAA+_ATPase"/>
</dbReference>
<comment type="similarity">
    <text evidence="2">Belongs to the ABC transporter superfamily.</text>
</comment>
<keyword evidence="3" id="KW-0813">Transport</keyword>
<dbReference type="PROSITE" id="PS50893">
    <property type="entry name" value="ABC_TRANSPORTER_2"/>
    <property type="match status" value="1"/>
</dbReference>
<name>A0ABV6M5I0_9ACTN</name>
<comment type="subcellular location">
    <subcellularLocation>
        <location evidence="1">Cell membrane</location>
        <topology evidence="1">Peripheral membrane protein</topology>
    </subcellularLocation>
</comment>
<dbReference type="RefSeq" id="WP_377253034.1">
    <property type="nucleotide sequence ID" value="NZ_JBHLUH010000039.1"/>
</dbReference>
<dbReference type="Proteomes" id="UP001589867">
    <property type="component" value="Unassembled WGS sequence"/>
</dbReference>
<dbReference type="SMART" id="SM00382">
    <property type="entry name" value="AAA"/>
    <property type="match status" value="1"/>
</dbReference>
<dbReference type="SUPFAM" id="SSF52540">
    <property type="entry name" value="P-loop containing nucleoside triphosphate hydrolases"/>
    <property type="match status" value="1"/>
</dbReference>
<evidence type="ECO:0000256" key="6">
    <source>
        <dbReference type="ARBA" id="ARBA00022840"/>
    </source>
</evidence>
<evidence type="ECO:0000256" key="2">
    <source>
        <dbReference type="ARBA" id="ARBA00005417"/>
    </source>
</evidence>
<evidence type="ECO:0000256" key="1">
    <source>
        <dbReference type="ARBA" id="ARBA00004202"/>
    </source>
</evidence>
<dbReference type="GO" id="GO:0005524">
    <property type="term" value="F:ATP binding"/>
    <property type="evidence" value="ECO:0007669"/>
    <property type="project" value="UniProtKB-KW"/>
</dbReference>
<keyword evidence="7" id="KW-0472">Membrane</keyword>